<accession>A0A9W6FNV8</accession>
<evidence type="ECO:0000313" key="4">
    <source>
        <dbReference type="Proteomes" id="UP001144396"/>
    </source>
</evidence>
<dbReference type="PANTHER" id="PTHR37938">
    <property type="entry name" value="BLL0215 PROTEIN"/>
    <property type="match status" value="1"/>
</dbReference>
<dbReference type="AlphaFoldDB" id="A0A9W6FNV8"/>
<sequence length="174" mass="19827">MEPFELDPRVERHLIADEGEIIIDEVRKQWAAYIGPVLEAAAGLLVLILLIWTPRPIDWVISLLSAGLLVHAIWRAAAVHMDRFVITNMRVFRVHGIFTRNIATMPIQRILDISVHKPFIGRILGYGHFIFESAAQDQGLREIHFVGDPDERGLTIQRVIARSGLRGQPTRWNN</sequence>
<dbReference type="EMBL" id="BSDP01000001">
    <property type="protein sequence ID" value="GLI26835.1"/>
    <property type="molecule type" value="Genomic_DNA"/>
</dbReference>
<evidence type="ECO:0000259" key="2">
    <source>
        <dbReference type="Pfam" id="PF03703"/>
    </source>
</evidence>
<evidence type="ECO:0000256" key="1">
    <source>
        <dbReference type="SAM" id="Phobius"/>
    </source>
</evidence>
<dbReference type="RefSeq" id="WP_281882847.1">
    <property type="nucleotide sequence ID" value="NZ_BSDP01000001.1"/>
</dbReference>
<dbReference type="InterPro" id="IPR005182">
    <property type="entry name" value="YdbS-like_PH"/>
</dbReference>
<dbReference type="Pfam" id="PF03703">
    <property type="entry name" value="bPH_2"/>
    <property type="match status" value="1"/>
</dbReference>
<reference evidence="3" key="1">
    <citation type="submission" date="2022-12" db="EMBL/GenBank/DDBJ databases">
        <title>Reference genome sequencing for broad-spectrum identification of bacterial and archaeal isolates by mass spectrometry.</title>
        <authorList>
            <person name="Sekiguchi Y."/>
            <person name="Tourlousse D.M."/>
        </authorList>
    </citation>
    <scope>NUCLEOTIDE SEQUENCE</scope>
    <source>
        <strain evidence="3">14</strain>
    </source>
</reference>
<comment type="caution">
    <text evidence="3">The sequence shown here is derived from an EMBL/GenBank/DDBJ whole genome shotgun (WGS) entry which is preliminary data.</text>
</comment>
<evidence type="ECO:0000313" key="3">
    <source>
        <dbReference type="EMBL" id="GLI26835.1"/>
    </source>
</evidence>
<organism evidence="3 4">
    <name type="scientific">Agromyces rhizosphaerae</name>
    <dbReference type="NCBI Taxonomy" id="88374"/>
    <lineage>
        <taxon>Bacteria</taxon>
        <taxon>Bacillati</taxon>
        <taxon>Actinomycetota</taxon>
        <taxon>Actinomycetes</taxon>
        <taxon>Micrococcales</taxon>
        <taxon>Microbacteriaceae</taxon>
        <taxon>Agromyces</taxon>
    </lineage>
</organism>
<protein>
    <recommendedName>
        <fullName evidence="2">YdbS-like PH domain-containing protein</fullName>
    </recommendedName>
</protein>
<keyword evidence="1" id="KW-0812">Transmembrane</keyword>
<proteinExistence type="predicted"/>
<feature type="transmembrane region" description="Helical" evidence="1">
    <location>
        <begin position="59"/>
        <end position="77"/>
    </location>
</feature>
<name>A0A9W6FNV8_9MICO</name>
<feature type="domain" description="YdbS-like PH" evidence="2">
    <location>
        <begin position="83"/>
        <end position="138"/>
    </location>
</feature>
<keyword evidence="1" id="KW-1133">Transmembrane helix</keyword>
<dbReference type="PANTHER" id="PTHR37938:SF1">
    <property type="entry name" value="BLL0215 PROTEIN"/>
    <property type="match status" value="1"/>
</dbReference>
<dbReference type="Proteomes" id="UP001144396">
    <property type="component" value="Unassembled WGS sequence"/>
</dbReference>
<keyword evidence="4" id="KW-1185">Reference proteome</keyword>
<keyword evidence="1" id="KW-0472">Membrane</keyword>
<feature type="transmembrane region" description="Helical" evidence="1">
    <location>
        <begin position="30"/>
        <end position="53"/>
    </location>
</feature>
<gene>
    <name evidence="3" type="ORF">ARHIZOSPH14_10770</name>
</gene>